<evidence type="ECO:0000256" key="2">
    <source>
        <dbReference type="SAM" id="Phobius"/>
    </source>
</evidence>
<feature type="region of interest" description="Disordered" evidence="1">
    <location>
        <begin position="140"/>
        <end position="160"/>
    </location>
</feature>
<evidence type="ECO:0000313" key="3">
    <source>
        <dbReference type="EMBL" id="ETN64487.1"/>
    </source>
</evidence>
<dbReference type="VEuPathDB" id="VectorBase:ADAC003770"/>
<dbReference type="Proteomes" id="UP000000673">
    <property type="component" value="Unassembled WGS sequence"/>
</dbReference>
<reference evidence="3 5" key="1">
    <citation type="journal article" date="2010" name="BMC Genomics">
        <title>Combination of measures distinguishes pre-miRNAs from other stem-loops in the genome of the newly sequenced Anopheles darlingi.</title>
        <authorList>
            <person name="Mendes N.D."/>
            <person name="Freitas A.T."/>
            <person name="Vasconcelos A.T."/>
            <person name="Sagot M.F."/>
        </authorList>
    </citation>
    <scope>NUCLEOTIDE SEQUENCE</scope>
</reference>
<keyword evidence="2" id="KW-1133">Transmembrane helix</keyword>
<keyword evidence="2" id="KW-0812">Transmembrane</keyword>
<keyword evidence="5" id="KW-1185">Reference proteome</keyword>
<dbReference type="VEuPathDB" id="VectorBase:ADAR2_009451"/>
<reference evidence="3" key="2">
    <citation type="submission" date="2010-05" db="EMBL/GenBank/DDBJ databases">
        <authorList>
            <person name="Almeida L.G."/>
            <person name="Nicolas M.F."/>
            <person name="Souza R.C."/>
            <person name="Vasconcelos A.T.R."/>
        </authorList>
    </citation>
    <scope>NUCLEOTIDE SEQUENCE</scope>
</reference>
<sequence>MSTGIQRSVAAVATAAATAATSCWNRCPPGLVPVPAACQLHLTVQRLVRNESLVLARIGWSWRPGGGRCDATGRPGRDDQCLVTWEVSGGGLMGNLLTEATSNAELSLWTDTSYRVQVTCRDKHTSSLVRSAAALELNTSTAVTPTARPPRDPQPGWLTEIAEGDDDESLAAAIDASHPLHRRPPASAARAGAGAEAGGSSRELLLLAGFVALLLLLLLASSVLVVRWRPGGTTGGDPGALRDVLVENELLVDILHV</sequence>
<organism evidence="3">
    <name type="scientific">Anopheles darlingi</name>
    <name type="common">Mosquito</name>
    <dbReference type="NCBI Taxonomy" id="43151"/>
    <lineage>
        <taxon>Eukaryota</taxon>
        <taxon>Metazoa</taxon>
        <taxon>Ecdysozoa</taxon>
        <taxon>Arthropoda</taxon>
        <taxon>Hexapoda</taxon>
        <taxon>Insecta</taxon>
        <taxon>Pterygota</taxon>
        <taxon>Neoptera</taxon>
        <taxon>Endopterygota</taxon>
        <taxon>Diptera</taxon>
        <taxon>Nematocera</taxon>
        <taxon>Culicoidea</taxon>
        <taxon>Culicidae</taxon>
        <taxon>Anophelinae</taxon>
        <taxon>Anopheles</taxon>
    </lineage>
</organism>
<gene>
    <name evidence="3" type="ORF">AND_003770</name>
</gene>
<keyword evidence="2" id="KW-0472">Membrane</keyword>
<evidence type="ECO:0000256" key="1">
    <source>
        <dbReference type="SAM" id="MobiDB-lite"/>
    </source>
</evidence>
<dbReference type="AlphaFoldDB" id="W5JJD9"/>
<dbReference type="EnsemblMetazoa" id="ADAC003770-RA">
    <property type="protein sequence ID" value="ADAC003770-PA"/>
    <property type="gene ID" value="ADAC003770"/>
</dbReference>
<dbReference type="PROSITE" id="PS51257">
    <property type="entry name" value="PROKAR_LIPOPROTEIN"/>
    <property type="match status" value="1"/>
</dbReference>
<protein>
    <submittedName>
        <fullName evidence="3 4">Uncharacterized protein</fullName>
    </submittedName>
</protein>
<reference evidence="4" key="4">
    <citation type="submission" date="2015-06" db="UniProtKB">
        <authorList>
            <consortium name="EnsemblMetazoa"/>
        </authorList>
    </citation>
    <scope>IDENTIFICATION</scope>
</reference>
<feature type="transmembrane region" description="Helical" evidence="2">
    <location>
        <begin position="204"/>
        <end position="226"/>
    </location>
</feature>
<dbReference type="HOGENOM" id="CLU_046325_0_0_1"/>
<dbReference type="EMBL" id="ADMH02000992">
    <property type="protein sequence ID" value="ETN64487.1"/>
    <property type="molecule type" value="Genomic_DNA"/>
</dbReference>
<evidence type="ECO:0000313" key="4">
    <source>
        <dbReference type="EnsemblMetazoa" id="ADAC003770-PA"/>
    </source>
</evidence>
<proteinExistence type="predicted"/>
<accession>W5JJD9</accession>
<reference evidence="3" key="3">
    <citation type="journal article" date="2013" name="Nucleic Acids Res.">
        <title>The genome of Anopheles darlingi, the main neotropical malaria vector.</title>
        <authorList>
            <person name="Marinotti O."/>
            <person name="Cerqueira G.C."/>
            <person name="de Almeida L.G."/>
            <person name="Ferro M.I."/>
            <person name="Loreto E.L."/>
            <person name="Zaha A."/>
            <person name="Teixeira S.M."/>
            <person name="Wespiser A.R."/>
            <person name="Almeida E Silva A."/>
            <person name="Schlindwein A.D."/>
            <person name="Pacheco A.C."/>
            <person name="Silva A.L."/>
            <person name="Graveley B.R."/>
            <person name="Walenz B.P."/>
            <person name="Lima Bde A."/>
            <person name="Ribeiro C.A."/>
            <person name="Nunes-Silva C.G."/>
            <person name="de Carvalho C.R."/>
            <person name="Soares C.M."/>
            <person name="de Menezes C.B."/>
            <person name="Matiolli C."/>
            <person name="Caffrey D."/>
            <person name="Araujo D.A."/>
            <person name="de Oliveira D.M."/>
            <person name="Golenbock D."/>
            <person name="Grisard E.C."/>
            <person name="Fantinatti-Garboggini F."/>
            <person name="de Carvalho F.M."/>
            <person name="Barcellos F.G."/>
            <person name="Prosdocimi F."/>
            <person name="May G."/>
            <person name="Azevedo Junior G.M."/>
            <person name="Guimaraes G.M."/>
            <person name="Goldman G.H."/>
            <person name="Padilha I.Q."/>
            <person name="Batista Jda S."/>
            <person name="Ferro J.A."/>
            <person name="Ribeiro J.M."/>
            <person name="Fietto J.L."/>
            <person name="Dabbas K.M."/>
            <person name="Cerdeira L."/>
            <person name="Agnez-Lima L.F."/>
            <person name="Brocchi M."/>
            <person name="de Carvalho M.O."/>
            <person name="Teixeira Mde M."/>
            <person name="Diniz Maia Mde M."/>
            <person name="Goldman M.H."/>
            <person name="Cruz Schneider M.P."/>
            <person name="Felipe M.S."/>
            <person name="Hungria M."/>
            <person name="Nicolas M.F."/>
            <person name="Pereira M."/>
            <person name="Montes M.A."/>
            <person name="Cantao M.E."/>
            <person name="Vincentz M."/>
            <person name="Rafael M.S."/>
            <person name="Silverman N."/>
            <person name="Stoco P.H."/>
            <person name="Souza R.C."/>
            <person name="Vicentini R."/>
            <person name="Gazzinelli R.T."/>
            <person name="Neves Rde O."/>
            <person name="Silva R."/>
            <person name="Astolfi-Filho S."/>
            <person name="Maciel T.E."/>
            <person name="Urmenyi T.P."/>
            <person name="Tadei W.P."/>
            <person name="Camargo E.P."/>
            <person name="de Vasconcelos A.T."/>
        </authorList>
    </citation>
    <scope>NUCLEOTIDE SEQUENCE</scope>
</reference>
<dbReference type="OMA" id="HPWPIAR"/>
<name>W5JJD9_ANODA</name>
<evidence type="ECO:0000313" key="5">
    <source>
        <dbReference type="Proteomes" id="UP000000673"/>
    </source>
</evidence>
<dbReference type="eggNOG" id="ENOG502RJI0">
    <property type="taxonomic scope" value="Eukaryota"/>
</dbReference>